<dbReference type="Proteomes" id="UP000318307">
    <property type="component" value="Unassembled WGS sequence"/>
</dbReference>
<dbReference type="HAMAP" id="MF_01589">
    <property type="entry name" value="Cx_SAM_synthase"/>
    <property type="match status" value="1"/>
</dbReference>
<feature type="binding site" evidence="3 4">
    <location>
        <begin position="88"/>
        <end position="89"/>
    </location>
    <ligand>
        <name>S-adenosyl-L-methionine</name>
        <dbReference type="ChEBI" id="CHEBI:59789"/>
    </ligand>
</feature>
<dbReference type="NCBIfam" id="TIGR00740">
    <property type="entry name" value="carboxy-S-adenosyl-L-methionine synthase CmoA"/>
    <property type="match status" value="1"/>
</dbReference>
<evidence type="ECO:0000256" key="1">
    <source>
        <dbReference type="ARBA" id="ARBA00022679"/>
    </source>
</evidence>
<dbReference type="GO" id="GO:0032259">
    <property type="term" value="P:methylation"/>
    <property type="evidence" value="ECO:0007669"/>
    <property type="project" value="UniProtKB-KW"/>
</dbReference>
<evidence type="ECO:0000313" key="7">
    <source>
        <dbReference type="Proteomes" id="UP000318307"/>
    </source>
</evidence>
<evidence type="ECO:0000256" key="4">
    <source>
        <dbReference type="PIRSR" id="PIRSR006325-1"/>
    </source>
</evidence>
<comment type="function">
    <text evidence="3">Catalyzes the conversion of S-adenosyl-L-methionine (SAM) to carboxy-S-adenosyl-L-methionine (Cx-SAM).</text>
</comment>
<dbReference type="Gene3D" id="3.40.50.150">
    <property type="entry name" value="Vaccinia Virus protein VP39"/>
    <property type="match status" value="1"/>
</dbReference>
<keyword evidence="6" id="KW-0489">Methyltransferase</keyword>
<dbReference type="OrthoDB" id="5386938at2"/>
<dbReference type="PANTHER" id="PTHR43861">
    <property type="entry name" value="TRANS-ACONITATE 2-METHYLTRANSFERASE-RELATED"/>
    <property type="match status" value="1"/>
</dbReference>
<dbReference type="InterPro" id="IPR029063">
    <property type="entry name" value="SAM-dependent_MTases_sf"/>
</dbReference>
<dbReference type="Pfam" id="PF13649">
    <property type="entry name" value="Methyltransf_25"/>
    <property type="match status" value="1"/>
</dbReference>
<evidence type="ECO:0000256" key="2">
    <source>
        <dbReference type="ARBA" id="ARBA00022691"/>
    </source>
</evidence>
<keyword evidence="7" id="KW-1185">Reference proteome</keyword>
<sequence>MEVDTIFTSEESASSPFAFNASVAAVFDDMLNRSVPLYREALTLQMKLANRFYLPGTRMYDLGCSHGNFGVGFLEAAGDRDFSMVAVDNSKPMLEIYEKRLSVRRGSGRIQLCCEDISTTPMEEASVVVMNLTLQFLPLAMRDEIIGRVYQALVPGGILLLTEKVVHKNAFLADIQQESYYGFKAANGYSSLEISRKREALENVLVPETLEAHQERLGKSGFSMVEIYLKWFHFTSFLAVKEKKQCGV</sequence>
<comment type="catalytic activity">
    <reaction evidence="3">
        <text>prephenate + S-adenosyl-L-methionine = carboxy-S-adenosyl-L-methionine + 3-phenylpyruvate + H2O</text>
        <dbReference type="Rhea" id="RHEA:51692"/>
        <dbReference type="ChEBI" id="CHEBI:15377"/>
        <dbReference type="ChEBI" id="CHEBI:18005"/>
        <dbReference type="ChEBI" id="CHEBI:29934"/>
        <dbReference type="ChEBI" id="CHEBI:59789"/>
        <dbReference type="ChEBI" id="CHEBI:134278"/>
    </reaction>
</comment>
<dbReference type="PANTHER" id="PTHR43861:SF2">
    <property type="entry name" value="CARBOXY-S-ADENOSYL-L-METHIONINE SYNTHASE"/>
    <property type="match status" value="1"/>
</dbReference>
<evidence type="ECO:0000256" key="3">
    <source>
        <dbReference type="HAMAP-Rule" id="MF_01589"/>
    </source>
</evidence>
<dbReference type="GO" id="GO:0016743">
    <property type="term" value="F:carboxyl- or carbamoyltransferase activity"/>
    <property type="evidence" value="ECO:0007669"/>
    <property type="project" value="UniProtKB-UniRule"/>
</dbReference>
<feature type="binding site" evidence="3 4">
    <location>
        <begin position="116"/>
        <end position="117"/>
    </location>
    <ligand>
        <name>S-adenosyl-L-methionine</name>
        <dbReference type="ChEBI" id="CHEBI:59789"/>
    </ligand>
</feature>
<dbReference type="PIRSF" id="PIRSF006325">
    <property type="entry name" value="MeTrfase_bac"/>
    <property type="match status" value="1"/>
</dbReference>
<name>A0A562S889_9BACT</name>
<dbReference type="GO" id="GO:1904047">
    <property type="term" value="F:S-adenosyl-L-methionine binding"/>
    <property type="evidence" value="ECO:0007669"/>
    <property type="project" value="UniProtKB-UniRule"/>
</dbReference>
<accession>A0A562S889</accession>
<keyword evidence="2 3" id="KW-0949">S-adenosyl-L-methionine</keyword>
<feature type="binding site" evidence="3 4">
    <location>
        <position position="38"/>
    </location>
    <ligand>
        <name>S-adenosyl-L-methionine</name>
        <dbReference type="ChEBI" id="CHEBI:59789"/>
    </ligand>
</feature>
<comment type="caution">
    <text evidence="6">The sequence shown here is derived from an EMBL/GenBank/DDBJ whole genome shotgun (WGS) entry which is preliminary data.</text>
</comment>
<reference evidence="6 7" key="1">
    <citation type="submission" date="2019-07" db="EMBL/GenBank/DDBJ databases">
        <title>Genome sequencing of 100 strains of the haloalkaliphilic chemolithoautotrophic sulfur-oxidizing bacterium Thioalkalivibrio.</title>
        <authorList>
            <person name="Muyzer G."/>
        </authorList>
    </citation>
    <scope>NUCLEOTIDE SEQUENCE [LARGE SCALE GENOMIC DNA]</scope>
    <source>
        <strain evidence="6 7">ASO4-4</strain>
    </source>
</reference>
<comment type="similarity">
    <text evidence="3">Belongs to the class I-like SAM-binding methyltransferase superfamily. Cx-SAM synthase family.</text>
</comment>
<gene>
    <name evidence="3" type="primary">cmoA</name>
    <name evidence="6" type="ORF">LZ24_00213</name>
</gene>
<dbReference type="EC" id="2.1.3.-" evidence="3"/>
<dbReference type="GO" id="GO:0002098">
    <property type="term" value="P:tRNA wobble uridine modification"/>
    <property type="evidence" value="ECO:0007669"/>
    <property type="project" value="InterPro"/>
</dbReference>
<dbReference type="RefSeq" id="WP_144681418.1">
    <property type="nucleotide sequence ID" value="NZ_VLLC01000001.1"/>
</dbReference>
<dbReference type="EMBL" id="VLLC01000001">
    <property type="protein sequence ID" value="TWI77403.1"/>
    <property type="molecule type" value="Genomic_DNA"/>
</dbReference>
<protein>
    <recommendedName>
        <fullName evidence="3">Carboxy-S-adenosyl-L-methionine synthase</fullName>
        <shortName evidence="3">Cx-SAM synthase</shortName>
        <ecNumber evidence="3">2.1.3.-</ecNumber>
    </recommendedName>
</protein>
<feature type="binding site" evidence="3">
    <location>
        <position position="198"/>
    </location>
    <ligand>
        <name>S-adenosyl-L-methionine</name>
        <dbReference type="ChEBI" id="CHEBI:59789"/>
    </ligand>
</feature>
<dbReference type="AlphaFoldDB" id="A0A562S889"/>
<dbReference type="InterPro" id="IPR005271">
    <property type="entry name" value="CmoA"/>
</dbReference>
<dbReference type="GO" id="GO:0008168">
    <property type="term" value="F:methyltransferase activity"/>
    <property type="evidence" value="ECO:0007669"/>
    <property type="project" value="UniProtKB-KW"/>
</dbReference>
<dbReference type="SUPFAM" id="SSF53335">
    <property type="entry name" value="S-adenosyl-L-methionine-dependent methyltransferases"/>
    <property type="match status" value="1"/>
</dbReference>
<feature type="binding site" evidence="3 4">
    <location>
        <position position="131"/>
    </location>
    <ligand>
        <name>S-adenosyl-L-methionine</name>
        <dbReference type="ChEBI" id="CHEBI:59789"/>
    </ligand>
</feature>
<evidence type="ECO:0000313" key="6">
    <source>
        <dbReference type="EMBL" id="TWI77403.1"/>
    </source>
</evidence>
<evidence type="ECO:0000259" key="5">
    <source>
        <dbReference type="Pfam" id="PF13649"/>
    </source>
</evidence>
<keyword evidence="1 3" id="KW-0808">Transferase</keyword>
<dbReference type="CDD" id="cd02440">
    <property type="entry name" value="AdoMet_MTases"/>
    <property type="match status" value="1"/>
</dbReference>
<dbReference type="InterPro" id="IPR041698">
    <property type="entry name" value="Methyltransf_25"/>
</dbReference>
<feature type="domain" description="Methyltransferase" evidence="5">
    <location>
        <begin position="61"/>
        <end position="157"/>
    </location>
</feature>
<proteinExistence type="inferred from homology"/>
<organism evidence="6 7">
    <name type="scientific">Desulfobotulus alkaliphilus</name>
    <dbReference type="NCBI Taxonomy" id="622671"/>
    <lineage>
        <taxon>Bacteria</taxon>
        <taxon>Pseudomonadati</taxon>
        <taxon>Thermodesulfobacteriota</taxon>
        <taxon>Desulfobacteria</taxon>
        <taxon>Desulfobacterales</taxon>
        <taxon>Desulfobacteraceae</taxon>
        <taxon>Desulfobotulus</taxon>
    </lineage>
</organism>
<feature type="binding site" evidence="3 4">
    <location>
        <begin position="63"/>
        <end position="65"/>
    </location>
    <ligand>
        <name>S-adenosyl-L-methionine</name>
        <dbReference type="ChEBI" id="CHEBI:59789"/>
    </ligand>
</feature>